<dbReference type="SUPFAM" id="SSF48208">
    <property type="entry name" value="Six-hairpin glycosidases"/>
    <property type="match status" value="1"/>
</dbReference>
<dbReference type="Proteomes" id="UP000196475">
    <property type="component" value="Unassembled WGS sequence"/>
</dbReference>
<dbReference type="EMBL" id="LZRT01000094">
    <property type="protein sequence ID" value="OUM86038.1"/>
    <property type="molecule type" value="Genomic_DNA"/>
</dbReference>
<accession>A0A1Y3PLP6</accession>
<sequence length="377" mass="42929">MIQRVSFRHLFRLSDDVGLLEHANHLIPRRQEGYTTDDNARGLWCVLWWLKLLPQGPLAERLNRLAETYLAFLHWNQLENGHFYNNIDYTRKREPEEPSDDCLGRAMWALAFASFHAPQEAHRQLAQQMFWKALPQAAQLAYPRGCAYALAACVLYAGQAPKARDQLEPLIEQLSGKLVSMYEQSASPGWNWFEPAMTYSNGLLPWALLASGHYLQNKKVLQIGMDSLDFLLTKMRHPVHLFIQPVGNRGWCTKASRSEWDQQPVDVLKLALAAAKAYEISGNPEYGDVLKRCRQWFYGENRLGKMMCLPEEGAGLDGLNPDGPNPNAGAESTLSFLLTERIFCEHMIQSQEGHSYNIEATAETVLIESRVMEIIPR</sequence>
<name>A0A1Y3PLP6_9BACI</name>
<dbReference type="InterPro" id="IPR008928">
    <property type="entry name" value="6-hairpin_glycosidase_sf"/>
</dbReference>
<comment type="caution">
    <text evidence="1">The sequence shown here is derived from an EMBL/GenBank/DDBJ whole genome shotgun (WGS) entry which is preliminary data.</text>
</comment>
<protein>
    <recommendedName>
        <fullName evidence="3">Glycosyl transferase</fullName>
    </recommendedName>
</protein>
<gene>
    <name evidence="1" type="ORF">BAA01_01400</name>
</gene>
<evidence type="ECO:0000313" key="1">
    <source>
        <dbReference type="EMBL" id="OUM86038.1"/>
    </source>
</evidence>
<dbReference type="GO" id="GO:0005975">
    <property type="term" value="P:carbohydrate metabolic process"/>
    <property type="evidence" value="ECO:0007669"/>
    <property type="project" value="InterPro"/>
</dbReference>
<reference evidence="2" key="1">
    <citation type="submission" date="2016-06" db="EMBL/GenBank/DDBJ databases">
        <authorList>
            <person name="Nascimento L."/>
            <person name="Pereira R.V."/>
            <person name="Martins L.F."/>
            <person name="Quaggio R.B."/>
            <person name="Silva A.M."/>
            <person name="Setubal J.C."/>
        </authorList>
    </citation>
    <scope>NUCLEOTIDE SEQUENCE [LARGE SCALE GENOMIC DNA]</scope>
</reference>
<evidence type="ECO:0000313" key="2">
    <source>
        <dbReference type="Proteomes" id="UP000196475"/>
    </source>
</evidence>
<proteinExistence type="predicted"/>
<evidence type="ECO:0008006" key="3">
    <source>
        <dbReference type="Google" id="ProtNLM"/>
    </source>
</evidence>
<dbReference type="AlphaFoldDB" id="A0A1Y3PLP6"/>
<organism evidence="1 2">
    <name type="scientific">Bacillus thermozeamaize</name>
    <dbReference type="NCBI Taxonomy" id="230954"/>
    <lineage>
        <taxon>Bacteria</taxon>
        <taxon>Bacillati</taxon>
        <taxon>Bacillota</taxon>
        <taxon>Bacilli</taxon>
        <taxon>Bacillales</taxon>
        <taxon>Bacillaceae</taxon>
        <taxon>Bacillus</taxon>
    </lineage>
</organism>